<dbReference type="GO" id="GO:0005576">
    <property type="term" value="C:extracellular region"/>
    <property type="evidence" value="ECO:0007669"/>
    <property type="project" value="UniProtKB-SubCell"/>
</dbReference>
<evidence type="ECO:0000313" key="6">
    <source>
        <dbReference type="Proteomes" id="UP000470302"/>
    </source>
</evidence>
<dbReference type="Proteomes" id="UP000470302">
    <property type="component" value="Unassembled WGS sequence"/>
</dbReference>
<dbReference type="SMART" id="SM00656">
    <property type="entry name" value="Amb_all"/>
    <property type="match status" value="1"/>
</dbReference>
<sequence>METTLKYSLIAAGILLASAAQAATIDAKTLVGASTPLQTAQYGVRNYSAPVLTNGLHDPANYAAAPKLPVWQFASADPTGGVLTFERDSAPATGWHSRTRKTPVLVTGGGSATANRVYTVYNGQQLVAAINEAGNEPKIIRVIGHIDLRWSQNNTVFKEYTSYSDQKLGGSISIPSNTTLVGINDAQGRPARITGTSLLIGGELPLTAGGDPETDFKKWIADGKDGDDYPTWTRNVIVRNLVLDTPWDVNPEDSGNAYADGLTVSRGQNIYLDHLTISDGDTPDSLAVSPYTTRHDGALDVVRGSDYVTIANSYFGKHHKTTLVGNGDSGRAWSDEGRMHVTFSGNWWDGATTRLPLNRYGQVHMFNNLVTGSVSTKDADVKFESGSDARYHSNMLIENNYYNLTGLKLSEFCGKVIKGKDYTGFRSSGHVFVSDKSGTNLVDGQCGLAAPSSANLWTPPYLYALQTATAAQASVPANAGAGKLK</sequence>
<gene>
    <name evidence="5" type="ORF">GTP91_08200</name>
</gene>
<dbReference type="SUPFAM" id="SSF51126">
    <property type="entry name" value="Pectin lyase-like"/>
    <property type="match status" value="1"/>
</dbReference>
<dbReference type="InterPro" id="IPR002022">
    <property type="entry name" value="Pec_lyase"/>
</dbReference>
<dbReference type="InterPro" id="IPR045032">
    <property type="entry name" value="PEL"/>
</dbReference>
<dbReference type="PANTHER" id="PTHR31683:SF18">
    <property type="entry name" value="PECTATE LYASE 21-RELATED"/>
    <property type="match status" value="1"/>
</dbReference>
<evidence type="ECO:0000259" key="4">
    <source>
        <dbReference type="SMART" id="SM00656"/>
    </source>
</evidence>
<evidence type="ECO:0000313" key="5">
    <source>
        <dbReference type="EMBL" id="MYM87163.1"/>
    </source>
</evidence>
<feature type="domain" description="Pectate lyase" evidence="4">
    <location>
        <begin position="113"/>
        <end position="408"/>
    </location>
</feature>
<feature type="signal peptide" evidence="3">
    <location>
        <begin position="1"/>
        <end position="22"/>
    </location>
</feature>
<evidence type="ECO:0000256" key="2">
    <source>
        <dbReference type="RuleBase" id="RU361173"/>
    </source>
</evidence>
<dbReference type="Pfam" id="PF00544">
    <property type="entry name" value="Pectate_lyase_4"/>
    <property type="match status" value="2"/>
</dbReference>
<dbReference type="GO" id="GO:0000272">
    <property type="term" value="P:polysaccharide catabolic process"/>
    <property type="evidence" value="ECO:0007669"/>
    <property type="project" value="UniProtKB-KW"/>
</dbReference>
<keyword evidence="3" id="KW-0732">Signal</keyword>
<keyword evidence="1 2" id="KW-0456">Lyase</keyword>
<dbReference type="InterPro" id="IPR011050">
    <property type="entry name" value="Pectin_lyase_fold/virulence"/>
</dbReference>
<name>A0A845FXA7_9BURK</name>
<accession>A0A845FXA7</accession>
<keyword evidence="2" id="KW-0964">Secreted</keyword>
<dbReference type="GO" id="GO:0030570">
    <property type="term" value="F:pectate lyase activity"/>
    <property type="evidence" value="ECO:0007669"/>
    <property type="project" value="InterPro"/>
</dbReference>
<protein>
    <submittedName>
        <fullName evidence="5">Pectate lyase</fullName>
    </submittedName>
</protein>
<dbReference type="InterPro" id="IPR012334">
    <property type="entry name" value="Pectin_lyas_fold"/>
</dbReference>
<evidence type="ECO:0000256" key="3">
    <source>
        <dbReference type="SAM" id="SignalP"/>
    </source>
</evidence>
<comment type="caution">
    <text evidence="5">The sequence shown here is derived from an EMBL/GenBank/DDBJ whole genome shotgun (WGS) entry which is preliminary data.</text>
</comment>
<dbReference type="Gene3D" id="2.160.20.10">
    <property type="entry name" value="Single-stranded right-handed beta-helix, Pectin lyase-like"/>
    <property type="match status" value="1"/>
</dbReference>
<dbReference type="AlphaFoldDB" id="A0A845FXA7"/>
<keyword evidence="2" id="KW-0119">Carbohydrate metabolism</keyword>
<comment type="subcellular location">
    <subcellularLocation>
        <location evidence="2">Secreted</location>
    </subcellularLocation>
</comment>
<proteinExistence type="inferred from homology"/>
<organism evidence="5 6">
    <name type="scientific">Duganella vulcania</name>
    <dbReference type="NCBI Taxonomy" id="2692166"/>
    <lineage>
        <taxon>Bacteria</taxon>
        <taxon>Pseudomonadati</taxon>
        <taxon>Pseudomonadota</taxon>
        <taxon>Betaproteobacteria</taxon>
        <taxon>Burkholderiales</taxon>
        <taxon>Oxalobacteraceae</taxon>
        <taxon>Telluria group</taxon>
        <taxon>Duganella</taxon>
    </lineage>
</organism>
<dbReference type="EMBL" id="WWCW01000018">
    <property type="protein sequence ID" value="MYM87163.1"/>
    <property type="molecule type" value="Genomic_DNA"/>
</dbReference>
<keyword evidence="2" id="KW-0624">Polysaccharide degradation</keyword>
<dbReference type="PANTHER" id="PTHR31683">
    <property type="entry name" value="PECTATE LYASE 18-RELATED"/>
    <property type="match status" value="1"/>
</dbReference>
<feature type="chain" id="PRO_5032395826" evidence="3">
    <location>
        <begin position="23"/>
        <end position="485"/>
    </location>
</feature>
<comment type="similarity">
    <text evidence="2">Belongs to the polysaccharide lyase 1 family.</text>
</comment>
<reference evidence="5 6" key="1">
    <citation type="submission" date="2020-01" db="EMBL/GenBank/DDBJ databases">
        <title>Novel species isolated from a subtropical stream in China.</title>
        <authorList>
            <person name="Lu H."/>
        </authorList>
    </citation>
    <scope>NUCLEOTIDE SEQUENCE [LARGE SCALE GENOMIC DNA]</scope>
    <source>
        <strain evidence="5 6">FT82W</strain>
    </source>
</reference>
<evidence type="ECO:0000256" key="1">
    <source>
        <dbReference type="ARBA" id="ARBA00023239"/>
    </source>
</evidence>